<gene>
    <name evidence="2" type="ORF">G2W53_015364</name>
</gene>
<keyword evidence="3" id="KW-1185">Reference proteome</keyword>
<dbReference type="AlphaFoldDB" id="A0A834WV36"/>
<proteinExistence type="predicted"/>
<organism evidence="2 3">
    <name type="scientific">Senna tora</name>
    <dbReference type="NCBI Taxonomy" id="362788"/>
    <lineage>
        <taxon>Eukaryota</taxon>
        <taxon>Viridiplantae</taxon>
        <taxon>Streptophyta</taxon>
        <taxon>Embryophyta</taxon>
        <taxon>Tracheophyta</taxon>
        <taxon>Spermatophyta</taxon>
        <taxon>Magnoliopsida</taxon>
        <taxon>eudicotyledons</taxon>
        <taxon>Gunneridae</taxon>
        <taxon>Pentapetalae</taxon>
        <taxon>rosids</taxon>
        <taxon>fabids</taxon>
        <taxon>Fabales</taxon>
        <taxon>Fabaceae</taxon>
        <taxon>Caesalpinioideae</taxon>
        <taxon>Cassia clade</taxon>
        <taxon>Senna</taxon>
    </lineage>
</organism>
<feature type="region of interest" description="Disordered" evidence="1">
    <location>
        <begin position="1"/>
        <end position="51"/>
    </location>
</feature>
<evidence type="ECO:0000313" key="2">
    <source>
        <dbReference type="EMBL" id="KAF7833031.1"/>
    </source>
</evidence>
<comment type="caution">
    <text evidence="2">The sequence shown here is derived from an EMBL/GenBank/DDBJ whole genome shotgun (WGS) entry which is preliminary data.</text>
</comment>
<feature type="compositionally biased region" description="Basic and acidic residues" evidence="1">
    <location>
        <begin position="1"/>
        <end position="11"/>
    </location>
</feature>
<dbReference type="EMBL" id="JAAIUW010000005">
    <property type="protein sequence ID" value="KAF7833031.1"/>
    <property type="molecule type" value="Genomic_DNA"/>
</dbReference>
<dbReference type="Proteomes" id="UP000634136">
    <property type="component" value="Unassembled WGS sequence"/>
</dbReference>
<sequence length="51" mass="5683">MKQLKEKGNEHHKSHTKPTTMKGDGEGNENVMVKFNGGGDRRWCAVDGREG</sequence>
<evidence type="ECO:0000313" key="3">
    <source>
        <dbReference type="Proteomes" id="UP000634136"/>
    </source>
</evidence>
<accession>A0A834WV36</accession>
<reference evidence="2" key="1">
    <citation type="submission" date="2020-09" db="EMBL/GenBank/DDBJ databases">
        <title>Genome-Enabled Discovery of Anthraquinone Biosynthesis in Senna tora.</title>
        <authorList>
            <person name="Kang S.-H."/>
            <person name="Pandey R.P."/>
            <person name="Lee C.-M."/>
            <person name="Sim J.-S."/>
            <person name="Jeong J.-T."/>
            <person name="Choi B.-S."/>
            <person name="Jung M."/>
            <person name="Ginzburg D."/>
            <person name="Zhao K."/>
            <person name="Won S.Y."/>
            <person name="Oh T.-J."/>
            <person name="Yu Y."/>
            <person name="Kim N.-H."/>
            <person name="Lee O.R."/>
            <person name="Lee T.-H."/>
            <person name="Bashyal P."/>
            <person name="Kim T.-S."/>
            <person name="Lee W.-H."/>
            <person name="Kawkins C."/>
            <person name="Kim C.-K."/>
            <person name="Kim J.S."/>
            <person name="Ahn B.O."/>
            <person name="Rhee S.Y."/>
            <person name="Sohng J.K."/>
        </authorList>
    </citation>
    <scope>NUCLEOTIDE SEQUENCE</scope>
    <source>
        <tissue evidence="2">Leaf</tissue>
    </source>
</reference>
<evidence type="ECO:0000256" key="1">
    <source>
        <dbReference type="SAM" id="MobiDB-lite"/>
    </source>
</evidence>
<name>A0A834WV36_9FABA</name>
<feature type="compositionally biased region" description="Basic and acidic residues" evidence="1">
    <location>
        <begin position="39"/>
        <end position="51"/>
    </location>
</feature>
<protein>
    <submittedName>
        <fullName evidence="2">Uncharacterized protein</fullName>
    </submittedName>
</protein>